<dbReference type="AlphaFoldDB" id="A0A0P0VHG3"/>
<organism evidence="2 3">
    <name type="scientific">Oryza sativa subsp. japonica</name>
    <name type="common">Rice</name>
    <dbReference type="NCBI Taxonomy" id="39947"/>
    <lineage>
        <taxon>Eukaryota</taxon>
        <taxon>Viridiplantae</taxon>
        <taxon>Streptophyta</taxon>
        <taxon>Embryophyta</taxon>
        <taxon>Tracheophyta</taxon>
        <taxon>Spermatophyta</taxon>
        <taxon>Magnoliopsida</taxon>
        <taxon>Liliopsida</taxon>
        <taxon>Poales</taxon>
        <taxon>Poaceae</taxon>
        <taxon>BOP clade</taxon>
        <taxon>Oryzoideae</taxon>
        <taxon>Oryzeae</taxon>
        <taxon>Oryzinae</taxon>
        <taxon>Oryza</taxon>
        <taxon>Oryza sativa</taxon>
    </lineage>
</organism>
<evidence type="ECO:0000256" key="1">
    <source>
        <dbReference type="SAM" id="MobiDB-lite"/>
    </source>
</evidence>
<feature type="region of interest" description="Disordered" evidence="1">
    <location>
        <begin position="71"/>
        <end position="101"/>
    </location>
</feature>
<feature type="region of interest" description="Disordered" evidence="1">
    <location>
        <begin position="191"/>
        <end position="213"/>
    </location>
</feature>
<dbReference type="SMR" id="A0A0P0VHG3"/>
<reference evidence="2 3" key="1">
    <citation type="journal article" date="2005" name="Nature">
        <title>The map-based sequence of the rice genome.</title>
        <authorList>
            <consortium name="International rice genome sequencing project (IRGSP)"/>
            <person name="Matsumoto T."/>
            <person name="Wu J."/>
            <person name="Kanamori H."/>
            <person name="Katayose Y."/>
            <person name="Fujisawa M."/>
            <person name="Namiki N."/>
            <person name="Mizuno H."/>
            <person name="Yamamoto K."/>
            <person name="Antonio B.A."/>
            <person name="Baba T."/>
            <person name="Sakata K."/>
            <person name="Nagamura Y."/>
            <person name="Aoki H."/>
            <person name="Arikawa K."/>
            <person name="Arita K."/>
            <person name="Bito T."/>
            <person name="Chiden Y."/>
            <person name="Fujitsuka N."/>
            <person name="Fukunaka R."/>
            <person name="Hamada M."/>
            <person name="Harada C."/>
            <person name="Hayashi A."/>
            <person name="Hijishita S."/>
            <person name="Honda M."/>
            <person name="Hosokawa S."/>
            <person name="Ichikawa Y."/>
            <person name="Idonuma A."/>
            <person name="Iijima M."/>
            <person name="Ikeda M."/>
            <person name="Ikeno M."/>
            <person name="Ito K."/>
            <person name="Ito S."/>
            <person name="Ito T."/>
            <person name="Ito Y."/>
            <person name="Ito Y."/>
            <person name="Iwabuchi A."/>
            <person name="Kamiya K."/>
            <person name="Karasawa W."/>
            <person name="Kurita K."/>
            <person name="Katagiri S."/>
            <person name="Kikuta A."/>
            <person name="Kobayashi H."/>
            <person name="Kobayashi N."/>
            <person name="Machita K."/>
            <person name="Maehara T."/>
            <person name="Masukawa M."/>
            <person name="Mizubayashi T."/>
            <person name="Mukai Y."/>
            <person name="Nagasaki H."/>
            <person name="Nagata Y."/>
            <person name="Naito S."/>
            <person name="Nakashima M."/>
            <person name="Nakama Y."/>
            <person name="Nakamichi Y."/>
            <person name="Nakamura M."/>
            <person name="Meguro A."/>
            <person name="Negishi M."/>
            <person name="Ohta I."/>
            <person name="Ohta T."/>
            <person name="Okamoto M."/>
            <person name="Ono N."/>
            <person name="Saji S."/>
            <person name="Sakaguchi M."/>
            <person name="Sakai K."/>
            <person name="Shibata M."/>
            <person name="Shimokawa T."/>
            <person name="Song J."/>
            <person name="Takazaki Y."/>
            <person name="Terasawa K."/>
            <person name="Tsugane M."/>
            <person name="Tsuji K."/>
            <person name="Ueda S."/>
            <person name="Waki K."/>
            <person name="Yamagata H."/>
            <person name="Yamamoto M."/>
            <person name="Yamamoto S."/>
            <person name="Yamane H."/>
            <person name="Yoshiki S."/>
            <person name="Yoshihara R."/>
            <person name="Yukawa K."/>
            <person name="Zhong H."/>
            <person name="Yano M."/>
            <person name="Yuan Q."/>
            <person name="Ouyang S."/>
            <person name="Liu J."/>
            <person name="Jones K.M."/>
            <person name="Gansberger K."/>
            <person name="Moffat K."/>
            <person name="Hill J."/>
            <person name="Bera J."/>
            <person name="Fadrosh D."/>
            <person name="Jin S."/>
            <person name="Johri S."/>
            <person name="Kim M."/>
            <person name="Overton L."/>
            <person name="Reardon M."/>
            <person name="Tsitrin T."/>
            <person name="Vuong H."/>
            <person name="Weaver B."/>
            <person name="Ciecko A."/>
            <person name="Tallon L."/>
            <person name="Jackson J."/>
            <person name="Pai G."/>
            <person name="Aken S.V."/>
            <person name="Utterback T."/>
            <person name="Reidmuller S."/>
            <person name="Feldblyum T."/>
            <person name="Hsiao J."/>
            <person name="Zismann V."/>
            <person name="Iobst S."/>
            <person name="de Vazeille A.R."/>
            <person name="Buell C.R."/>
            <person name="Ying K."/>
            <person name="Li Y."/>
            <person name="Lu T."/>
            <person name="Huang Y."/>
            <person name="Zhao Q."/>
            <person name="Feng Q."/>
            <person name="Zhang L."/>
            <person name="Zhu J."/>
            <person name="Weng Q."/>
            <person name="Mu J."/>
            <person name="Lu Y."/>
            <person name="Fan D."/>
            <person name="Liu Y."/>
            <person name="Guan J."/>
            <person name="Zhang Y."/>
            <person name="Yu S."/>
            <person name="Liu X."/>
            <person name="Zhang Y."/>
            <person name="Hong G."/>
            <person name="Han B."/>
            <person name="Choisne N."/>
            <person name="Demange N."/>
            <person name="Orjeda G."/>
            <person name="Samain S."/>
            <person name="Cattolico L."/>
            <person name="Pelletier E."/>
            <person name="Couloux A."/>
            <person name="Segurens B."/>
            <person name="Wincker P."/>
            <person name="D'Hont A."/>
            <person name="Scarpelli C."/>
            <person name="Weissenbach J."/>
            <person name="Salanoubat M."/>
            <person name="Quetier F."/>
            <person name="Yu Y."/>
            <person name="Kim H.R."/>
            <person name="Rambo T."/>
            <person name="Currie J."/>
            <person name="Collura K."/>
            <person name="Luo M."/>
            <person name="Yang T."/>
            <person name="Ammiraju J.S.S."/>
            <person name="Engler F."/>
            <person name="Soderlund C."/>
            <person name="Wing R.A."/>
            <person name="Palmer L.E."/>
            <person name="de la Bastide M."/>
            <person name="Spiegel L."/>
            <person name="Nascimento L."/>
            <person name="Zutavern T."/>
            <person name="O'Shaughnessy A."/>
            <person name="Dike S."/>
            <person name="Dedhia N."/>
            <person name="Preston R."/>
            <person name="Balija V."/>
            <person name="McCombie W.R."/>
            <person name="Chow T."/>
            <person name="Chen H."/>
            <person name="Chung M."/>
            <person name="Chen C."/>
            <person name="Shaw J."/>
            <person name="Wu H."/>
            <person name="Hsiao K."/>
            <person name="Chao Y."/>
            <person name="Chu M."/>
            <person name="Cheng C."/>
            <person name="Hour A."/>
            <person name="Lee P."/>
            <person name="Lin S."/>
            <person name="Lin Y."/>
            <person name="Liou J."/>
            <person name="Liu S."/>
            <person name="Hsing Y."/>
            <person name="Raghuvanshi S."/>
            <person name="Mohanty A."/>
            <person name="Bharti A.K."/>
            <person name="Gaur A."/>
            <person name="Gupta V."/>
            <person name="Kumar D."/>
            <person name="Ravi V."/>
            <person name="Vij S."/>
            <person name="Kapur A."/>
            <person name="Khurana P."/>
            <person name="Khurana P."/>
            <person name="Khurana J.P."/>
            <person name="Tyagi A.K."/>
            <person name="Gaikwad K."/>
            <person name="Singh A."/>
            <person name="Dalal V."/>
            <person name="Srivastava S."/>
            <person name="Dixit A."/>
            <person name="Pal A.K."/>
            <person name="Ghazi I.A."/>
            <person name="Yadav M."/>
            <person name="Pandit A."/>
            <person name="Bhargava A."/>
            <person name="Sureshbabu K."/>
            <person name="Batra K."/>
            <person name="Sharma T.R."/>
            <person name="Mohapatra T."/>
            <person name="Singh N.K."/>
            <person name="Messing J."/>
            <person name="Nelson A.B."/>
            <person name="Fuks G."/>
            <person name="Kavchok S."/>
            <person name="Keizer G."/>
            <person name="Linton E."/>
            <person name="Llaca V."/>
            <person name="Song R."/>
            <person name="Tanyolac B."/>
            <person name="Young S."/>
            <person name="Ho-Il K."/>
            <person name="Hahn J.H."/>
            <person name="Sangsakoo G."/>
            <person name="Vanavichit A."/>
            <person name="de Mattos Luiz.A.T."/>
            <person name="Zimmer P.D."/>
            <person name="Malone G."/>
            <person name="Dellagostin O."/>
            <person name="de Oliveira A.C."/>
            <person name="Bevan M."/>
            <person name="Bancroft I."/>
            <person name="Minx P."/>
            <person name="Cordum H."/>
            <person name="Wilson R."/>
            <person name="Cheng Z."/>
            <person name="Jin W."/>
            <person name="Jiang J."/>
            <person name="Leong S.A."/>
            <person name="Iwama H."/>
            <person name="Gojobori T."/>
            <person name="Itoh T."/>
            <person name="Niimura Y."/>
            <person name="Fujii Y."/>
            <person name="Habara T."/>
            <person name="Sakai H."/>
            <person name="Sato Y."/>
            <person name="Wilson G."/>
            <person name="Kumar K."/>
            <person name="McCouch S."/>
            <person name="Juretic N."/>
            <person name="Hoen D."/>
            <person name="Wright S."/>
            <person name="Bruskiewich R."/>
            <person name="Bureau T."/>
            <person name="Miyao A."/>
            <person name="Hirochika H."/>
            <person name="Nishikawa T."/>
            <person name="Kadowaki K."/>
            <person name="Sugiura M."/>
            <person name="Burr B."/>
            <person name="Sasaki T."/>
        </authorList>
    </citation>
    <scope>NUCLEOTIDE SEQUENCE [LARGE SCALE GENOMIC DNA]</scope>
    <source>
        <strain evidence="3">cv. Nipponbare</strain>
    </source>
</reference>
<dbReference type="Gramene" id="Os02t0272800-01">
    <property type="protein sequence ID" value="Os02t0272800-01"/>
    <property type="gene ID" value="Os02g0272800"/>
</dbReference>
<evidence type="ECO:0000313" key="3">
    <source>
        <dbReference type="Proteomes" id="UP000000763"/>
    </source>
</evidence>
<dbReference type="OMA" id="KWANGHR"/>
<dbReference type="EMBL" id="AP008208">
    <property type="protein sequence ID" value="BAF08442.1"/>
    <property type="molecule type" value="Genomic_DNA"/>
</dbReference>
<gene>
    <name evidence="2" type="ordered locus">Os02g0272800</name>
</gene>
<evidence type="ECO:0000313" key="2">
    <source>
        <dbReference type="EMBL" id="BAF08442.1"/>
    </source>
</evidence>
<accession>A0A0P0VHG3</accession>
<protein>
    <submittedName>
        <fullName evidence="2">Os02g0272800 protein</fullName>
    </submittedName>
</protein>
<proteinExistence type="predicted"/>
<dbReference type="KEGG" id="dosa:Os02g0272800"/>
<feature type="compositionally biased region" description="Polar residues" evidence="1">
    <location>
        <begin position="192"/>
        <end position="213"/>
    </location>
</feature>
<sequence>MEKQNIDFGKVLGEIQESLVSLHRAQGDTQAAIIKLDQGVSAWRPQVEAAVQDLHEEVGDLRQQVDLLNKVKQAPPAASSPRVPLTGEERKAPLLPTPTATSPAAVAEGAEKWANGHRLHQNFRGKASGVVTTLIHSLGKDAPVKNVNHLPVQGIVVNISIVVALVPLDCIFQKDIDGDVSIKSKKAWDQGLSLQQKRSQDQNPTNPDNRYTR</sequence>
<reference evidence="3" key="2">
    <citation type="journal article" date="2008" name="Nucleic Acids Res.">
        <title>The rice annotation project database (RAP-DB): 2008 update.</title>
        <authorList>
            <consortium name="The rice annotation project (RAP)"/>
        </authorList>
    </citation>
    <scope>GENOME REANNOTATION</scope>
    <source>
        <strain evidence="3">cv. Nipponbare</strain>
    </source>
</reference>
<name>A0A0P0VHG3_ORYSJ</name>
<dbReference type="Proteomes" id="UP000000763">
    <property type="component" value="Chromosome 2"/>
</dbReference>